<dbReference type="Proteomes" id="UP000286934">
    <property type="component" value="Unassembled WGS sequence"/>
</dbReference>
<gene>
    <name evidence="2" type="ORF">CWE13_09095</name>
</gene>
<evidence type="ECO:0000259" key="1">
    <source>
        <dbReference type="Pfam" id="PF05050"/>
    </source>
</evidence>
<keyword evidence="2" id="KW-0808">Transferase</keyword>
<comment type="caution">
    <text evidence="2">The sequence shown here is derived from an EMBL/GenBank/DDBJ whole genome shotgun (WGS) entry which is preliminary data.</text>
</comment>
<dbReference type="NCBIfam" id="TIGR01444">
    <property type="entry name" value="fkbM_fam"/>
    <property type="match status" value="1"/>
</dbReference>
<name>A0A432WTB8_9GAMM</name>
<dbReference type="GO" id="GO:0032259">
    <property type="term" value="P:methylation"/>
    <property type="evidence" value="ECO:0007669"/>
    <property type="project" value="UniProtKB-KW"/>
</dbReference>
<proteinExistence type="predicted"/>
<sequence length="215" mass="23966">MGIFTWLKNLDSARRKARYKAQTEAFEAAAAALTPDDIAVDCGANVGIYTEIMARSGATVYAFEPNPVAFAALQERVADFPNVKLFQAASTVKPGSFKLYSHRHAKRDPLLYSVSSSLISAKSNVNQNDFFEVEGIVLSEFLQELNRPVKLLKMDVEGAEIEIINDLLDKGLHQQIVAGFVEVHDRRVKSLREPTAALRERLEKEGATQITLDWR</sequence>
<dbReference type="InterPro" id="IPR029063">
    <property type="entry name" value="SAM-dependent_MTases_sf"/>
</dbReference>
<dbReference type="RefSeq" id="WP_126807910.1">
    <property type="nucleotide sequence ID" value="NZ_PIPP01000003.1"/>
</dbReference>
<dbReference type="SUPFAM" id="SSF53335">
    <property type="entry name" value="S-adenosyl-L-methionine-dependent methyltransferases"/>
    <property type="match status" value="1"/>
</dbReference>
<reference evidence="3" key="1">
    <citation type="journal article" date="2018" name="Front. Microbiol.">
        <title>Genome-Based Analysis Reveals the Taxonomy and Diversity of the Family Idiomarinaceae.</title>
        <authorList>
            <person name="Liu Y."/>
            <person name="Lai Q."/>
            <person name="Shao Z."/>
        </authorList>
    </citation>
    <scope>NUCLEOTIDE SEQUENCE [LARGE SCALE GENOMIC DNA]</scope>
    <source>
        <strain evidence="3">AIS</strain>
    </source>
</reference>
<dbReference type="PANTHER" id="PTHR34203:SF15">
    <property type="entry name" value="SLL1173 PROTEIN"/>
    <property type="match status" value="1"/>
</dbReference>
<keyword evidence="3" id="KW-1185">Reference proteome</keyword>
<evidence type="ECO:0000313" key="2">
    <source>
        <dbReference type="EMBL" id="RUO36987.1"/>
    </source>
</evidence>
<dbReference type="Pfam" id="PF05050">
    <property type="entry name" value="Methyltransf_21"/>
    <property type="match status" value="1"/>
</dbReference>
<dbReference type="GO" id="GO:0008168">
    <property type="term" value="F:methyltransferase activity"/>
    <property type="evidence" value="ECO:0007669"/>
    <property type="project" value="UniProtKB-KW"/>
</dbReference>
<dbReference type="InterPro" id="IPR052514">
    <property type="entry name" value="SAM-dependent_MTase"/>
</dbReference>
<organism evidence="2 3">
    <name type="scientific">Aliidiomarina shirensis</name>
    <dbReference type="NCBI Taxonomy" id="1048642"/>
    <lineage>
        <taxon>Bacteria</taxon>
        <taxon>Pseudomonadati</taxon>
        <taxon>Pseudomonadota</taxon>
        <taxon>Gammaproteobacteria</taxon>
        <taxon>Alteromonadales</taxon>
        <taxon>Idiomarinaceae</taxon>
        <taxon>Aliidiomarina</taxon>
    </lineage>
</organism>
<dbReference type="EMBL" id="PIPP01000003">
    <property type="protein sequence ID" value="RUO36987.1"/>
    <property type="molecule type" value="Genomic_DNA"/>
</dbReference>
<dbReference type="Gene3D" id="3.40.50.150">
    <property type="entry name" value="Vaccinia Virus protein VP39"/>
    <property type="match status" value="1"/>
</dbReference>
<dbReference type="OrthoDB" id="663022at2"/>
<dbReference type="InterPro" id="IPR006342">
    <property type="entry name" value="FkbM_mtfrase"/>
</dbReference>
<keyword evidence="2" id="KW-0489">Methyltransferase</keyword>
<feature type="domain" description="Methyltransferase FkbM" evidence="1">
    <location>
        <begin position="41"/>
        <end position="202"/>
    </location>
</feature>
<protein>
    <submittedName>
        <fullName evidence="2">FkbM family methyltransferase</fullName>
    </submittedName>
</protein>
<dbReference type="PANTHER" id="PTHR34203">
    <property type="entry name" value="METHYLTRANSFERASE, FKBM FAMILY PROTEIN"/>
    <property type="match status" value="1"/>
</dbReference>
<accession>A0A432WTB8</accession>
<dbReference type="AlphaFoldDB" id="A0A432WTB8"/>
<evidence type="ECO:0000313" key="3">
    <source>
        <dbReference type="Proteomes" id="UP000286934"/>
    </source>
</evidence>